<gene>
    <name evidence="17" type="primary">pyk</name>
    <name evidence="17" type="ORF">GB927_030260</name>
</gene>
<dbReference type="Proteomes" id="UP000996601">
    <property type="component" value="Unassembled WGS sequence"/>
</dbReference>
<evidence type="ECO:0000256" key="11">
    <source>
        <dbReference type="ARBA" id="ARBA00023152"/>
    </source>
</evidence>
<comment type="catalytic activity">
    <reaction evidence="14">
        <text>pyruvate + ATP = phosphoenolpyruvate + ADP + H(+)</text>
        <dbReference type="Rhea" id="RHEA:18157"/>
        <dbReference type="ChEBI" id="CHEBI:15361"/>
        <dbReference type="ChEBI" id="CHEBI:15378"/>
        <dbReference type="ChEBI" id="CHEBI:30616"/>
        <dbReference type="ChEBI" id="CHEBI:58702"/>
        <dbReference type="ChEBI" id="CHEBI:456216"/>
        <dbReference type="EC" id="2.7.1.40"/>
    </reaction>
</comment>
<comment type="pathway">
    <text evidence="2 14">Carbohydrate degradation; glycolysis; pyruvate from D-glyceraldehyde 3-phosphate: step 5/5.</text>
</comment>
<keyword evidence="5 14" id="KW-0808">Transferase</keyword>
<dbReference type="EMBL" id="WHSB02000019">
    <property type="protein sequence ID" value="MCQ4634355.1"/>
    <property type="molecule type" value="Genomic_DNA"/>
</dbReference>
<evidence type="ECO:0000256" key="8">
    <source>
        <dbReference type="ARBA" id="ARBA00022777"/>
    </source>
</evidence>
<evidence type="ECO:0000313" key="17">
    <source>
        <dbReference type="EMBL" id="MCQ4634355.1"/>
    </source>
</evidence>
<evidence type="ECO:0000256" key="4">
    <source>
        <dbReference type="ARBA" id="ARBA00012142"/>
    </source>
</evidence>
<dbReference type="SUPFAM" id="SSF51621">
    <property type="entry name" value="Phosphoenolpyruvate/pyruvate domain"/>
    <property type="match status" value="1"/>
</dbReference>
<evidence type="ECO:0000256" key="1">
    <source>
        <dbReference type="ARBA" id="ARBA00001958"/>
    </source>
</evidence>
<dbReference type="InterPro" id="IPR018209">
    <property type="entry name" value="Pyrv_Knase_AS"/>
</dbReference>
<evidence type="ECO:0000256" key="5">
    <source>
        <dbReference type="ARBA" id="ARBA00022679"/>
    </source>
</evidence>
<dbReference type="NCBIfam" id="TIGR01064">
    <property type="entry name" value="pyruv_kin"/>
    <property type="match status" value="1"/>
</dbReference>
<proteinExistence type="inferred from homology"/>
<keyword evidence="9" id="KW-0067">ATP-binding</keyword>
<dbReference type="InterPro" id="IPR015806">
    <property type="entry name" value="Pyrv_Knase_insert_dom_sf"/>
</dbReference>
<dbReference type="InterPro" id="IPR015793">
    <property type="entry name" value="Pyrv_Knase_brl"/>
</dbReference>
<evidence type="ECO:0000256" key="10">
    <source>
        <dbReference type="ARBA" id="ARBA00022842"/>
    </source>
</evidence>
<dbReference type="GO" id="GO:0016301">
    <property type="term" value="F:kinase activity"/>
    <property type="evidence" value="ECO:0007669"/>
    <property type="project" value="UniProtKB-KW"/>
</dbReference>
<feature type="domain" description="Pyruvate kinase C-terminal" evidence="16">
    <location>
        <begin position="356"/>
        <end position="468"/>
    </location>
</feature>
<dbReference type="PROSITE" id="PS00110">
    <property type="entry name" value="PYRUVATE_KINASE"/>
    <property type="match status" value="1"/>
</dbReference>
<dbReference type="Pfam" id="PF00224">
    <property type="entry name" value="PK"/>
    <property type="match status" value="1"/>
</dbReference>
<keyword evidence="12 17" id="KW-0670">Pyruvate</keyword>
<feature type="domain" description="Pyruvate kinase barrel" evidence="15">
    <location>
        <begin position="5"/>
        <end position="323"/>
    </location>
</feature>
<dbReference type="Gene3D" id="2.40.33.10">
    <property type="entry name" value="PK beta-barrel domain-like"/>
    <property type="match status" value="1"/>
</dbReference>
<comment type="similarity">
    <text evidence="3 14">Belongs to the pyruvate kinase family.</text>
</comment>
<dbReference type="GO" id="GO:0004743">
    <property type="term" value="F:pyruvate kinase activity"/>
    <property type="evidence" value="ECO:0007669"/>
    <property type="project" value="UniProtKB-EC"/>
</dbReference>
<dbReference type="Pfam" id="PF02887">
    <property type="entry name" value="PK_C"/>
    <property type="match status" value="1"/>
</dbReference>
<dbReference type="InterPro" id="IPR036918">
    <property type="entry name" value="Pyrv_Knase_C_sf"/>
</dbReference>
<comment type="caution">
    <text evidence="17">The sequence shown here is derived from an EMBL/GenBank/DDBJ whole genome shotgun (WGS) entry which is preliminary data.</text>
</comment>
<evidence type="ECO:0000256" key="2">
    <source>
        <dbReference type="ARBA" id="ARBA00004997"/>
    </source>
</evidence>
<evidence type="ECO:0000259" key="15">
    <source>
        <dbReference type="Pfam" id="PF00224"/>
    </source>
</evidence>
<dbReference type="RefSeq" id="WP_256120953.1">
    <property type="nucleotide sequence ID" value="NZ_WHSB02000019.1"/>
</dbReference>
<accession>A0ABT1RGM8</accession>
<dbReference type="SUPFAM" id="SSF52935">
    <property type="entry name" value="PK C-terminal domain-like"/>
    <property type="match status" value="1"/>
</dbReference>
<keyword evidence="18" id="KW-1185">Reference proteome</keyword>
<evidence type="ECO:0000256" key="7">
    <source>
        <dbReference type="ARBA" id="ARBA00022741"/>
    </source>
</evidence>
<evidence type="ECO:0000256" key="14">
    <source>
        <dbReference type="RuleBase" id="RU000504"/>
    </source>
</evidence>
<protein>
    <recommendedName>
        <fullName evidence="4 13">Pyruvate kinase</fullName>
        <ecNumber evidence="4 13">2.7.1.40</ecNumber>
    </recommendedName>
</protein>
<keyword evidence="11 14" id="KW-0324">Glycolysis</keyword>
<dbReference type="InterPro" id="IPR015813">
    <property type="entry name" value="Pyrv/PenolPyrv_kinase-like_dom"/>
</dbReference>
<evidence type="ECO:0000256" key="6">
    <source>
        <dbReference type="ARBA" id="ARBA00022723"/>
    </source>
</evidence>
<dbReference type="InterPro" id="IPR015795">
    <property type="entry name" value="Pyrv_Knase_C"/>
</dbReference>
<dbReference type="InterPro" id="IPR001697">
    <property type="entry name" value="Pyr_Knase"/>
</dbReference>
<dbReference type="Gene3D" id="3.20.20.60">
    <property type="entry name" value="Phosphoenolpyruvate-binding domains"/>
    <property type="match status" value="1"/>
</dbReference>
<dbReference type="PRINTS" id="PR01050">
    <property type="entry name" value="PYRUVTKNASE"/>
</dbReference>
<evidence type="ECO:0000313" key="18">
    <source>
        <dbReference type="Proteomes" id="UP000996601"/>
    </source>
</evidence>
<evidence type="ECO:0000256" key="13">
    <source>
        <dbReference type="NCBIfam" id="TIGR01064"/>
    </source>
</evidence>
<dbReference type="SUPFAM" id="SSF50800">
    <property type="entry name" value="PK beta-barrel domain-like"/>
    <property type="match status" value="1"/>
</dbReference>
<dbReference type="NCBIfam" id="NF004978">
    <property type="entry name" value="PRK06354.1"/>
    <property type="match status" value="1"/>
</dbReference>
<dbReference type="InterPro" id="IPR011037">
    <property type="entry name" value="Pyrv_Knase-like_insert_dom_sf"/>
</dbReference>
<evidence type="ECO:0000256" key="12">
    <source>
        <dbReference type="ARBA" id="ARBA00023317"/>
    </source>
</evidence>
<evidence type="ECO:0000256" key="3">
    <source>
        <dbReference type="ARBA" id="ARBA00008663"/>
    </source>
</evidence>
<keyword evidence="7" id="KW-0547">Nucleotide-binding</keyword>
<keyword evidence="8 14" id="KW-0418">Kinase</keyword>
<dbReference type="EC" id="2.7.1.40" evidence="4 13"/>
<evidence type="ECO:0000256" key="9">
    <source>
        <dbReference type="ARBA" id="ARBA00022840"/>
    </source>
</evidence>
<dbReference type="InterPro" id="IPR040442">
    <property type="entry name" value="Pyrv_kinase-like_dom_sf"/>
</dbReference>
<organism evidence="17 18">
    <name type="scientific">Shinella lacus</name>
    <dbReference type="NCBI Taxonomy" id="2654216"/>
    <lineage>
        <taxon>Bacteria</taxon>
        <taxon>Pseudomonadati</taxon>
        <taxon>Pseudomonadota</taxon>
        <taxon>Alphaproteobacteria</taxon>
        <taxon>Hyphomicrobiales</taxon>
        <taxon>Rhizobiaceae</taxon>
        <taxon>Shinella</taxon>
    </lineage>
</organism>
<dbReference type="Gene3D" id="3.40.1380.20">
    <property type="entry name" value="Pyruvate kinase, C-terminal domain"/>
    <property type="match status" value="1"/>
</dbReference>
<dbReference type="PANTHER" id="PTHR11817">
    <property type="entry name" value="PYRUVATE KINASE"/>
    <property type="match status" value="1"/>
</dbReference>
<sequence length="479" mass="51233">MRRNRKVKILATLGPASSDEQMIQKLHEAGADLFRINMSHASHDVMRTLISRIRAVEARCGRPIGILADLQGPKLRVGKFANGSEELKPGQTFTLDNKDVPGDNARVFLPHPEILESVKAGDRLLIDDGKLHLRAESADGKAIVCTVVSGTKISDRKGVSLPDTLLAVGVLTEKDRVDLDAVLATGSVDWVALSFVQRPEDLAEVRKIARGRVGIMSKIEKPQAIERIEEIIELSDALMVARGDLGVEMPLEAVPGIQKQLIRACRRQGKPVVVATQMLESMISAPVPTRAEVSDVATAVFEGADAIMLSAESASGAYPVEAVSTMASIASTVERDPHYPGIIYAQRSTPEATGADAISLAARQIAETLKLSAIVCYTSSGTTGLRAARERPEVPVLALSPVIETARRLSVVWGLHCVVTGDAEDLDDMVNRACRIVVTEEFGKPGDRIIISAGVPLRTPGATNMLRIAYIGADGVSGV</sequence>
<name>A0ABT1RGM8_9HYPH</name>
<keyword evidence="6" id="KW-0479">Metal-binding</keyword>
<dbReference type="NCBIfam" id="NF004491">
    <property type="entry name" value="PRK05826.1"/>
    <property type="match status" value="1"/>
</dbReference>
<keyword evidence="10 14" id="KW-0460">Magnesium</keyword>
<reference evidence="17" key="1">
    <citation type="submission" date="2021-07" db="EMBL/GenBank/DDBJ databases">
        <title>Shinella sp. nov., a novel member of the genus Shinella from water.</title>
        <authorList>
            <person name="Deng Y."/>
        </authorList>
    </citation>
    <scope>NUCLEOTIDE SEQUENCE</scope>
    <source>
        <strain evidence="17">CPCC 100929</strain>
    </source>
</reference>
<evidence type="ECO:0000259" key="16">
    <source>
        <dbReference type="Pfam" id="PF02887"/>
    </source>
</evidence>
<dbReference type="NCBIfam" id="NF004886">
    <property type="entry name" value="PRK06247.1"/>
    <property type="match status" value="1"/>
</dbReference>
<comment type="cofactor">
    <cofactor evidence="1">
        <name>K(+)</name>
        <dbReference type="ChEBI" id="CHEBI:29103"/>
    </cofactor>
</comment>